<gene>
    <name evidence="2" type="ORF">SMD31_11590</name>
</gene>
<reference evidence="2 3" key="1">
    <citation type="journal article" date="2013" name="Antonie Van Leeuwenhoek">
        <title>Dongia rigui sp. nov., isolated from freshwater of a large wetland in Korea.</title>
        <authorList>
            <person name="Baik K.S."/>
            <person name="Hwang Y.M."/>
            <person name="Choi J.S."/>
            <person name="Kwon J."/>
            <person name="Seong C.N."/>
        </authorList>
    </citation>
    <scope>NUCLEOTIDE SEQUENCE [LARGE SCALE GENOMIC DNA]</scope>
    <source>
        <strain evidence="2 3">04SU4-P</strain>
    </source>
</reference>
<organism evidence="2 3">
    <name type="scientific">Dongia rigui</name>
    <dbReference type="NCBI Taxonomy" id="940149"/>
    <lineage>
        <taxon>Bacteria</taxon>
        <taxon>Pseudomonadati</taxon>
        <taxon>Pseudomonadota</taxon>
        <taxon>Alphaproteobacteria</taxon>
        <taxon>Rhodospirillales</taxon>
        <taxon>Dongiaceae</taxon>
        <taxon>Dongia</taxon>
    </lineage>
</organism>
<feature type="signal peptide" evidence="1">
    <location>
        <begin position="1"/>
        <end position="21"/>
    </location>
</feature>
<comment type="caution">
    <text evidence="2">The sequence shown here is derived from an EMBL/GenBank/DDBJ whole genome shotgun (WGS) entry which is preliminary data.</text>
</comment>
<evidence type="ECO:0000313" key="3">
    <source>
        <dbReference type="Proteomes" id="UP001271769"/>
    </source>
</evidence>
<feature type="chain" id="PRO_5045844112" description="Outer membrane beta-barrel protein" evidence="1">
    <location>
        <begin position="22"/>
        <end position="399"/>
    </location>
</feature>
<proteinExistence type="predicted"/>
<keyword evidence="1" id="KW-0732">Signal</keyword>
<accession>A0ABU5DZ62</accession>
<evidence type="ECO:0008006" key="4">
    <source>
        <dbReference type="Google" id="ProtNLM"/>
    </source>
</evidence>
<evidence type="ECO:0000313" key="2">
    <source>
        <dbReference type="EMBL" id="MDY0872574.1"/>
    </source>
</evidence>
<dbReference type="EMBL" id="JAXCLX010000002">
    <property type="protein sequence ID" value="MDY0872574.1"/>
    <property type="molecule type" value="Genomic_DNA"/>
</dbReference>
<sequence length="399" mass="45003">MRALFVGAALLLPWLGGSAQAQQWTLDTSISQQFLYSDNLLLGRENEIETFGFVTSPVLRLERNAPTLNVWIDGKFDFNEYINHSEFNSQDQRLRLGVTQQVTERSTLKLGGSFVRDTTLKSEQEQTDRFIDKKIGITFWDVRPSWTYLLSPVDQMTLGGSYSSAAYDDVEKTDYQYFGGTLDWGHRLSEVDQFTANVSYFRFIPDEPGDRMTDTVSALVGYAYEPSERLSLSGAAGLGYSIESGQSTGEGDDNNSDGGGLGYRLRFNARYDLDDLTSGRFSFSHNSEPSSDGDQTTRNRLSFGVDHKLTRLTSLGFNLDYVDTFDYFSLEGESTGNEESRYAALRPSLSWAITDELSLVAEYRFRYKLYDESNEDAMSNSVYLTFRYALPTWGGSEGY</sequence>
<dbReference type="SUPFAM" id="SSF56935">
    <property type="entry name" value="Porins"/>
    <property type="match status" value="1"/>
</dbReference>
<evidence type="ECO:0000256" key="1">
    <source>
        <dbReference type="SAM" id="SignalP"/>
    </source>
</evidence>
<dbReference type="Proteomes" id="UP001271769">
    <property type="component" value="Unassembled WGS sequence"/>
</dbReference>
<name>A0ABU5DZ62_9PROT</name>
<protein>
    <recommendedName>
        <fullName evidence="4">Outer membrane beta-barrel protein</fullName>
    </recommendedName>
</protein>
<dbReference type="RefSeq" id="WP_320501050.1">
    <property type="nucleotide sequence ID" value="NZ_JAXCLX010000002.1"/>
</dbReference>
<keyword evidence="3" id="KW-1185">Reference proteome</keyword>